<organism evidence="4 5">
    <name type="scientific">Candidatus Schekmanbacteria bacterium RBG_13_48_7</name>
    <dbReference type="NCBI Taxonomy" id="1817878"/>
    <lineage>
        <taxon>Bacteria</taxon>
        <taxon>Candidatus Schekmaniibacteriota</taxon>
    </lineage>
</organism>
<feature type="repeat" description="TPR" evidence="1">
    <location>
        <begin position="122"/>
        <end position="155"/>
    </location>
</feature>
<evidence type="ECO:0000259" key="3">
    <source>
        <dbReference type="Pfam" id="PF25062"/>
    </source>
</evidence>
<dbReference type="InterPro" id="IPR011990">
    <property type="entry name" value="TPR-like_helical_dom_sf"/>
</dbReference>
<dbReference type="Gene3D" id="1.25.40.10">
    <property type="entry name" value="Tetratricopeptide repeat domain"/>
    <property type="match status" value="2"/>
</dbReference>
<proteinExistence type="predicted"/>
<feature type="transmembrane region" description="Helical" evidence="2">
    <location>
        <begin position="34"/>
        <end position="55"/>
    </location>
</feature>
<feature type="domain" description="Tetratricopeptide repeat protein 21A/21B N-terminal ARM repeat" evidence="3">
    <location>
        <begin position="102"/>
        <end position="226"/>
    </location>
</feature>
<keyword evidence="2" id="KW-0472">Membrane</keyword>
<dbReference type="PROSITE" id="PS50005">
    <property type="entry name" value="TPR"/>
    <property type="match status" value="1"/>
</dbReference>
<dbReference type="InterPro" id="IPR056833">
    <property type="entry name" value="ARM_TT21_N"/>
</dbReference>
<dbReference type="AlphaFoldDB" id="A0A1F7RIR5"/>
<protein>
    <recommendedName>
        <fullName evidence="3">Tetratricopeptide repeat protein 21A/21B N-terminal ARM repeat domain-containing protein</fullName>
    </recommendedName>
</protein>
<keyword evidence="1" id="KW-0802">TPR repeat</keyword>
<accession>A0A1F7RIR5</accession>
<name>A0A1F7RIR5_9BACT</name>
<evidence type="ECO:0000313" key="4">
    <source>
        <dbReference type="EMBL" id="OGL41048.1"/>
    </source>
</evidence>
<dbReference type="SUPFAM" id="SSF48452">
    <property type="entry name" value="TPR-like"/>
    <property type="match status" value="1"/>
</dbReference>
<dbReference type="InterPro" id="IPR019734">
    <property type="entry name" value="TPR_rpt"/>
</dbReference>
<comment type="caution">
    <text evidence="4">The sequence shown here is derived from an EMBL/GenBank/DDBJ whole genome shotgun (WGS) entry which is preliminary data.</text>
</comment>
<dbReference type="SMART" id="SM00028">
    <property type="entry name" value="TPR"/>
    <property type="match status" value="3"/>
</dbReference>
<keyword evidence="2" id="KW-1133">Transmembrane helix</keyword>
<evidence type="ECO:0000256" key="2">
    <source>
        <dbReference type="SAM" id="Phobius"/>
    </source>
</evidence>
<sequence length="248" mass="28512">MAKKLSKKDLKVSEDEFFSTMEKIIVFGKENRNILIQSAVIVLVIAIITFAYITYRNNLNSTALSQEITAQKKYDEAVNAMLQTRQSQTEQPSDEQIKTKLNEATTEFEKVVQEYSSSSVAPEAYLYLANCYYYSGDYVKAMENFKKITANYPRHLEYVSALVGTAYCYEQQSNYKDAITTFEKILNETANTQVKVDSYLGIARNFELQDQKDKAIEIYEKIVKNFQPEYYGVDIAHGRLDDLKNPMS</sequence>
<dbReference type="EMBL" id="MGDD01000356">
    <property type="protein sequence ID" value="OGL41048.1"/>
    <property type="molecule type" value="Genomic_DNA"/>
</dbReference>
<dbReference type="Proteomes" id="UP000179266">
    <property type="component" value="Unassembled WGS sequence"/>
</dbReference>
<keyword evidence="2" id="KW-0812">Transmembrane</keyword>
<dbReference type="Pfam" id="PF25062">
    <property type="entry name" value="ARM_TT21_N"/>
    <property type="match status" value="1"/>
</dbReference>
<reference evidence="4 5" key="1">
    <citation type="journal article" date="2016" name="Nat. Commun.">
        <title>Thousands of microbial genomes shed light on interconnected biogeochemical processes in an aquifer system.</title>
        <authorList>
            <person name="Anantharaman K."/>
            <person name="Brown C.T."/>
            <person name="Hug L.A."/>
            <person name="Sharon I."/>
            <person name="Castelle C.J."/>
            <person name="Probst A.J."/>
            <person name="Thomas B.C."/>
            <person name="Singh A."/>
            <person name="Wilkins M.J."/>
            <person name="Karaoz U."/>
            <person name="Brodie E.L."/>
            <person name="Williams K.H."/>
            <person name="Hubbard S.S."/>
            <person name="Banfield J.F."/>
        </authorList>
    </citation>
    <scope>NUCLEOTIDE SEQUENCE [LARGE SCALE GENOMIC DNA]</scope>
</reference>
<evidence type="ECO:0000313" key="5">
    <source>
        <dbReference type="Proteomes" id="UP000179266"/>
    </source>
</evidence>
<evidence type="ECO:0000256" key="1">
    <source>
        <dbReference type="PROSITE-ProRule" id="PRU00339"/>
    </source>
</evidence>
<gene>
    <name evidence="4" type="ORF">A2161_17965</name>
</gene>